<evidence type="ECO:0000313" key="2">
    <source>
        <dbReference type="Proteomes" id="UP000663853"/>
    </source>
</evidence>
<dbReference type="PROSITE" id="PS51808">
    <property type="entry name" value="CHCH"/>
    <property type="match status" value="1"/>
</dbReference>
<reference evidence="1" key="1">
    <citation type="submission" date="2021-01" db="EMBL/GenBank/DDBJ databases">
        <authorList>
            <person name="Kaushik A."/>
        </authorList>
    </citation>
    <scope>NUCLEOTIDE SEQUENCE</scope>
    <source>
        <strain evidence="1">AG6-10EEA</strain>
    </source>
</reference>
<comment type="caution">
    <text evidence="1">The sequence shown here is derived from an EMBL/GenBank/DDBJ whole genome shotgun (WGS) entry which is preliminary data.</text>
</comment>
<protein>
    <recommendedName>
        <fullName evidence="3">IMS import disulfide relay-system CHCH-CHCH-like Cx9C domain-containing protein</fullName>
    </recommendedName>
</protein>
<dbReference type="Proteomes" id="UP000663853">
    <property type="component" value="Unassembled WGS sequence"/>
</dbReference>
<dbReference type="InterPro" id="IPR034595">
    <property type="entry name" value="NDUFAF8"/>
</dbReference>
<dbReference type="PANTHER" id="PTHR34561">
    <property type="entry name" value="NADH DEHYDROGENASE [UBIQUINONE] 1 ALPHA SUBCOMPLEX ASSEMBLY FACTOR 8"/>
    <property type="match status" value="1"/>
</dbReference>
<organism evidence="1 2">
    <name type="scientific">Rhizoctonia solani</name>
    <dbReference type="NCBI Taxonomy" id="456999"/>
    <lineage>
        <taxon>Eukaryota</taxon>
        <taxon>Fungi</taxon>
        <taxon>Dikarya</taxon>
        <taxon>Basidiomycota</taxon>
        <taxon>Agaricomycotina</taxon>
        <taxon>Agaricomycetes</taxon>
        <taxon>Cantharellales</taxon>
        <taxon>Ceratobasidiaceae</taxon>
        <taxon>Rhizoctonia</taxon>
    </lineage>
</organism>
<gene>
    <name evidence="1" type="ORF">RDB_LOCUS57808</name>
</gene>
<sequence>MRATPSVLGAVDSAGRDSRPILKLAQASTSCAAPAKAYGQCILTSYQDVRKDMCSVKFMEFKNCVQAAMGRKW</sequence>
<accession>A0A8H3GN17</accession>
<dbReference type="PANTHER" id="PTHR34561:SF1">
    <property type="entry name" value="NADH DEHYDROGENASE [UBIQUINONE] 1 ALPHA SUBCOMPLEX ASSEMBLY FACTOR 8"/>
    <property type="match status" value="1"/>
</dbReference>
<proteinExistence type="predicted"/>
<dbReference type="GO" id="GO:0032981">
    <property type="term" value="P:mitochondrial respiratory chain complex I assembly"/>
    <property type="evidence" value="ECO:0007669"/>
    <property type="project" value="InterPro"/>
</dbReference>
<dbReference type="GO" id="GO:0005739">
    <property type="term" value="C:mitochondrion"/>
    <property type="evidence" value="ECO:0007669"/>
    <property type="project" value="InterPro"/>
</dbReference>
<name>A0A8H3GN17_9AGAM</name>
<dbReference type="EMBL" id="CAJMXA010001313">
    <property type="protein sequence ID" value="CAE6457814.1"/>
    <property type="molecule type" value="Genomic_DNA"/>
</dbReference>
<evidence type="ECO:0000313" key="1">
    <source>
        <dbReference type="EMBL" id="CAE6457814.1"/>
    </source>
</evidence>
<dbReference type="AlphaFoldDB" id="A0A8H3GN17"/>
<evidence type="ECO:0008006" key="3">
    <source>
        <dbReference type="Google" id="ProtNLM"/>
    </source>
</evidence>